<dbReference type="PROSITE" id="PS51186">
    <property type="entry name" value="GNAT"/>
    <property type="match status" value="1"/>
</dbReference>
<organism evidence="2 3">
    <name type="scientific">Streptomyces niveus</name>
    <name type="common">Streptomyces spheroides</name>
    <dbReference type="NCBI Taxonomy" id="193462"/>
    <lineage>
        <taxon>Bacteria</taxon>
        <taxon>Bacillati</taxon>
        <taxon>Actinomycetota</taxon>
        <taxon>Actinomycetes</taxon>
        <taxon>Kitasatosporales</taxon>
        <taxon>Streptomycetaceae</taxon>
        <taxon>Streptomyces</taxon>
    </lineage>
</organism>
<protein>
    <submittedName>
        <fullName evidence="2">Spore coat protein</fullName>
    </submittedName>
</protein>
<dbReference type="Pfam" id="PF13527">
    <property type="entry name" value="Acetyltransf_9"/>
    <property type="match status" value="1"/>
</dbReference>
<dbReference type="SUPFAM" id="SSF55718">
    <property type="entry name" value="SCP-like"/>
    <property type="match status" value="1"/>
</dbReference>
<dbReference type="Pfam" id="PF13530">
    <property type="entry name" value="SCP2_2"/>
    <property type="match status" value="1"/>
</dbReference>
<dbReference type="OrthoDB" id="3498897at2"/>
<dbReference type="Gene3D" id="3.30.1050.10">
    <property type="entry name" value="SCP2 sterol-binding domain"/>
    <property type="match status" value="1"/>
</dbReference>
<dbReference type="InterPro" id="IPR036527">
    <property type="entry name" value="SCP2_sterol-bd_dom_sf"/>
</dbReference>
<evidence type="ECO:0000313" key="3">
    <source>
        <dbReference type="Proteomes" id="UP000189677"/>
    </source>
</evidence>
<keyword evidence="2" id="KW-0167">Capsid protein</keyword>
<dbReference type="InterPro" id="IPR000182">
    <property type="entry name" value="GNAT_dom"/>
</dbReference>
<dbReference type="GO" id="GO:0034069">
    <property type="term" value="F:aminoglycoside N-acetyltransferase activity"/>
    <property type="evidence" value="ECO:0007669"/>
    <property type="project" value="TreeGrafter"/>
</dbReference>
<evidence type="ECO:0000259" key="1">
    <source>
        <dbReference type="PROSITE" id="PS51186"/>
    </source>
</evidence>
<dbReference type="EMBL" id="CP018047">
    <property type="protein sequence ID" value="AQU70276.1"/>
    <property type="molecule type" value="Genomic_DNA"/>
</dbReference>
<dbReference type="GO" id="GO:0030649">
    <property type="term" value="P:aminoglycoside antibiotic catabolic process"/>
    <property type="evidence" value="ECO:0007669"/>
    <property type="project" value="TreeGrafter"/>
</dbReference>
<dbReference type="Gene3D" id="3.40.630.30">
    <property type="match status" value="2"/>
</dbReference>
<dbReference type="InterPro" id="IPR051554">
    <property type="entry name" value="Acetyltransferase_Eis"/>
</dbReference>
<dbReference type="PANTHER" id="PTHR37817:SF1">
    <property type="entry name" value="N-ACETYLTRANSFERASE EIS"/>
    <property type="match status" value="1"/>
</dbReference>
<reference evidence="2 3" key="1">
    <citation type="submission" date="2016-11" db="EMBL/GenBank/DDBJ databases">
        <title>Complete genome sequence of Streptomyces niveus SCSIO 3406.</title>
        <authorList>
            <person name="Zhu Q."/>
            <person name="Cheng W."/>
            <person name="Song Y."/>
            <person name="Li Q."/>
            <person name="Ju J."/>
        </authorList>
    </citation>
    <scope>NUCLEOTIDE SEQUENCE [LARGE SCALE GENOMIC DNA]</scope>
    <source>
        <strain evidence="2 3">SCSIO 3406</strain>
    </source>
</reference>
<proteinExistence type="predicted"/>
<dbReference type="InterPro" id="IPR041380">
    <property type="entry name" value="Acetyltransf_17"/>
</dbReference>
<dbReference type="KEGG" id="snw:BBN63_32940"/>
<keyword evidence="3" id="KW-1185">Reference proteome</keyword>
<dbReference type="InterPro" id="IPR025559">
    <property type="entry name" value="Eis_dom"/>
</dbReference>
<evidence type="ECO:0000313" key="2">
    <source>
        <dbReference type="EMBL" id="AQU70276.1"/>
    </source>
</evidence>
<name>A0A1U9R196_STRNV</name>
<sequence>MPDSIRIVKADHELWQQYSDLSTRSYGHPVGDITRLRPYADTRVALRGDRVIAGGLGLLGHQFFGGAPVPSALLSAGCVAPEERGTHLSVRMITERLRPLRDRGAVLSTLWTSSNGYARRLGWEAPTPVFSWTVPTDELRDGFDGTGFEISHGSTQPYSLIYEDLASRWNGPWRRPSWWEPWQREKHPGLTSYRFNRPGQQPTGMLSMAFEDHPAEGRRVVVHDFWATSGDEAAAMFAFLGRHNSRISSVAFQRTGMPPAPMLLHRLRRSGSASARAWHPWMLRVLDLAQAVRLRGWRDEADLALPIEVVTEDGAATEPFMLRVVGGKGELSPTTREGRLTLTRGQFAVWYAGGYRSATGAALDGVSGDPRSIAQLLLTTADREPWLPDHF</sequence>
<gene>
    <name evidence="2" type="ORF">BBN63_32940</name>
</gene>
<keyword evidence="2" id="KW-0946">Virion</keyword>
<feature type="domain" description="N-acetyltransferase" evidence="1">
    <location>
        <begin position="5"/>
        <end position="146"/>
    </location>
</feature>
<dbReference type="AlphaFoldDB" id="A0A1U9R196"/>
<accession>A0A1U9R196</accession>
<dbReference type="PANTHER" id="PTHR37817">
    <property type="entry name" value="N-ACETYLTRANSFERASE EIS"/>
    <property type="match status" value="1"/>
</dbReference>
<dbReference type="SUPFAM" id="SSF55729">
    <property type="entry name" value="Acyl-CoA N-acyltransferases (Nat)"/>
    <property type="match status" value="1"/>
</dbReference>
<dbReference type="Proteomes" id="UP000189677">
    <property type="component" value="Chromosome"/>
</dbReference>
<dbReference type="InterPro" id="IPR016181">
    <property type="entry name" value="Acyl_CoA_acyltransferase"/>
</dbReference>
<dbReference type="Pfam" id="PF17668">
    <property type="entry name" value="Acetyltransf_17"/>
    <property type="match status" value="1"/>
</dbReference>